<sequence>MPDLTIPQAFTGLACGPVNAVAYLYDCEPRSPSEILQFMDISEIEPAHPHFPNLRENFIQELETFLMADILRSKALLYVLTGNKTIPRWDSNFVLKFEFMPLNSPGSIVVHSCLNSASISWDSTTEQIVAGNHPVLAPGMWLETMFTGEAGPNSVSNSENAARSSSGSDLSSLISVSVHNDASSMPPVSTITLVPTVLSLMPAFKPCTLTLLTSSFTDSDCDVVDADNQTTCPNANDSNLTKEALVDARIQTSRPNTNNTCINEANRSDIACPVVVHIENASPSVPFWELFIFHDDRHVVKHTVIFHGIERRGTRSSYELNADHVEQPFWAALCHLAHLHRRNANPSQFCTSETTLTSPRAKMFNL</sequence>
<organism evidence="1 2">
    <name type="scientific">Armillaria borealis</name>
    <dbReference type="NCBI Taxonomy" id="47425"/>
    <lineage>
        <taxon>Eukaryota</taxon>
        <taxon>Fungi</taxon>
        <taxon>Dikarya</taxon>
        <taxon>Basidiomycota</taxon>
        <taxon>Agaricomycotina</taxon>
        <taxon>Agaricomycetes</taxon>
        <taxon>Agaricomycetidae</taxon>
        <taxon>Agaricales</taxon>
        <taxon>Marasmiineae</taxon>
        <taxon>Physalacriaceae</taxon>
        <taxon>Armillaria</taxon>
    </lineage>
</organism>
<proteinExistence type="predicted"/>
<evidence type="ECO:0000313" key="1">
    <source>
        <dbReference type="EMBL" id="KAK0434704.1"/>
    </source>
</evidence>
<keyword evidence="2" id="KW-1185">Reference proteome</keyword>
<reference evidence="1" key="1">
    <citation type="submission" date="2023-06" db="EMBL/GenBank/DDBJ databases">
        <authorList>
            <consortium name="Lawrence Berkeley National Laboratory"/>
            <person name="Ahrendt S."/>
            <person name="Sahu N."/>
            <person name="Indic B."/>
            <person name="Wong-Bajracharya J."/>
            <person name="Merenyi Z."/>
            <person name="Ke H.-M."/>
            <person name="Monk M."/>
            <person name="Kocsube S."/>
            <person name="Drula E."/>
            <person name="Lipzen A."/>
            <person name="Balint B."/>
            <person name="Henrissat B."/>
            <person name="Andreopoulos B."/>
            <person name="Martin F.M."/>
            <person name="Harder C.B."/>
            <person name="Rigling D."/>
            <person name="Ford K.L."/>
            <person name="Foster G.D."/>
            <person name="Pangilinan J."/>
            <person name="Papanicolaou A."/>
            <person name="Barry K."/>
            <person name="LaButti K."/>
            <person name="Viragh M."/>
            <person name="Koriabine M."/>
            <person name="Yan M."/>
            <person name="Riley R."/>
            <person name="Champramary S."/>
            <person name="Plett K.L."/>
            <person name="Tsai I.J."/>
            <person name="Slot J."/>
            <person name="Sipos G."/>
            <person name="Plett J."/>
            <person name="Nagy L.G."/>
            <person name="Grigoriev I.V."/>
        </authorList>
    </citation>
    <scope>NUCLEOTIDE SEQUENCE</scope>
    <source>
        <strain evidence="1">FPL87.14</strain>
    </source>
</reference>
<dbReference type="Proteomes" id="UP001175226">
    <property type="component" value="Unassembled WGS sequence"/>
</dbReference>
<dbReference type="AlphaFoldDB" id="A0AA39MI92"/>
<protein>
    <submittedName>
        <fullName evidence="1">Uncharacterized protein</fullName>
    </submittedName>
</protein>
<comment type="caution">
    <text evidence="1">The sequence shown here is derived from an EMBL/GenBank/DDBJ whole genome shotgun (WGS) entry which is preliminary data.</text>
</comment>
<name>A0AA39MI92_9AGAR</name>
<accession>A0AA39MI92</accession>
<dbReference type="EMBL" id="JAUEPT010000069">
    <property type="protein sequence ID" value="KAK0434704.1"/>
    <property type="molecule type" value="Genomic_DNA"/>
</dbReference>
<evidence type="ECO:0000313" key="2">
    <source>
        <dbReference type="Proteomes" id="UP001175226"/>
    </source>
</evidence>
<gene>
    <name evidence="1" type="ORF">EV421DRAFT_1909169</name>
</gene>